<dbReference type="EMBL" id="MW030544">
    <property type="protein sequence ID" value="QPI16207.1"/>
    <property type="molecule type" value="Genomic_DNA"/>
</dbReference>
<dbReference type="InterPro" id="IPR014729">
    <property type="entry name" value="Rossmann-like_a/b/a_fold"/>
</dbReference>
<evidence type="ECO:0000259" key="1">
    <source>
        <dbReference type="Pfam" id="PF01467"/>
    </source>
</evidence>
<dbReference type="NCBIfam" id="TIGR00125">
    <property type="entry name" value="cyt_tran_rel"/>
    <property type="match status" value="1"/>
</dbReference>
<dbReference type="InterPro" id="IPR004821">
    <property type="entry name" value="Cyt_trans-like"/>
</dbReference>
<feature type="domain" description="Cytidyltransferase-like" evidence="1">
    <location>
        <begin position="20"/>
        <end position="72"/>
    </location>
</feature>
<evidence type="ECO:0000313" key="2">
    <source>
        <dbReference type="EMBL" id="QPI16207.1"/>
    </source>
</evidence>
<gene>
    <name evidence="2" type="ORF">NIOZUU157_00090</name>
</gene>
<dbReference type="SUPFAM" id="SSF52374">
    <property type="entry name" value="Nucleotidylyl transferase"/>
    <property type="match status" value="1"/>
</dbReference>
<name>A0A7S9SRW3_9VIRU</name>
<dbReference type="GO" id="GO:0003824">
    <property type="term" value="F:catalytic activity"/>
    <property type="evidence" value="ECO:0007669"/>
    <property type="project" value="InterPro"/>
</dbReference>
<accession>A0A7S9SRW3</accession>
<reference evidence="2" key="1">
    <citation type="submission" date="2020-08" db="EMBL/GenBank/DDBJ databases">
        <title>Bridging the membrane lipid divide: bacteria of the FCB group superphylum have the potential to synthesize archaeal ether lipids.</title>
        <authorList>
            <person name="Villanueva L."/>
            <person name="von Meijenfeldt F.A.B."/>
            <person name="Westbye A.B."/>
            <person name="Yadav S."/>
            <person name="Hopmans E.C."/>
            <person name="Dutilh B.E."/>
            <person name="Sinninghe Damste J.S."/>
        </authorList>
    </citation>
    <scope>NUCLEOTIDE SEQUENCE</scope>
    <source>
        <strain evidence="2">NIOZ-UU157</strain>
    </source>
</reference>
<dbReference type="Pfam" id="PF01467">
    <property type="entry name" value="CTP_transf_like"/>
    <property type="match status" value="1"/>
</dbReference>
<organism evidence="2">
    <name type="scientific">Virus NIOZ-UU157</name>
    <dbReference type="NCBI Taxonomy" id="2763269"/>
    <lineage>
        <taxon>Viruses</taxon>
    </lineage>
</organism>
<proteinExistence type="predicted"/>
<sequence length="132" mass="15121">MEFKAKADKESSSSEVKYSFFAGRWQPLHKGHLWLINERLKEGYNVWLGIRDVKPDEKNPWTAEEILEMVKEGELKELIQEGKVLPTIIPDIESINYGRGVGYDIIEHIPPQNIGDISATSIRNQMRADGKL</sequence>
<dbReference type="Gene3D" id="3.40.50.620">
    <property type="entry name" value="HUPs"/>
    <property type="match status" value="1"/>
</dbReference>
<protein>
    <recommendedName>
        <fullName evidence="1">Cytidyltransferase-like domain-containing protein</fullName>
    </recommendedName>
</protein>